<evidence type="ECO:0000313" key="2">
    <source>
        <dbReference type="Proteomes" id="UP000814140"/>
    </source>
</evidence>
<gene>
    <name evidence="1" type="ORF">BV25DRAFT_1229075</name>
</gene>
<dbReference type="EMBL" id="MU277234">
    <property type="protein sequence ID" value="KAI0058546.1"/>
    <property type="molecule type" value="Genomic_DNA"/>
</dbReference>
<reference evidence="1" key="1">
    <citation type="submission" date="2021-03" db="EMBL/GenBank/DDBJ databases">
        <authorList>
            <consortium name="DOE Joint Genome Institute"/>
            <person name="Ahrendt S."/>
            <person name="Looney B.P."/>
            <person name="Miyauchi S."/>
            <person name="Morin E."/>
            <person name="Drula E."/>
            <person name="Courty P.E."/>
            <person name="Chicoki N."/>
            <person name="Fauchery L."/>
            <person name="Kohler A."/>
            <person name="Kuo A."/>
            <person name="Labutti K."/>
            <person name="Pangilinan J."/>
            <person name="Lipzen A."/>
            <person name="Riley R."/>
            <person name="Andreopoulos W."/>
            <person name="He G."/>
            <person name="Johnson J."/>
            <person name="Barry K.W."/>
            <person name="Grigoriev I.V."/>
            <person name="Nagy L."/>
            <person name="Hibbett D."/>
            <person name="Henrissat B."/>
            <person name="Matheny P.B."/>
            <person name="Labbe J."/>
            <person name="Martin F."/>
        </authorList>
    </citation>
    <scope>NUCLEOTIDE SEQUENCE</scope>
    <source>
        <strain evidence="1">HHB10654</strain>
    </source>
</reference>
<evidence type="ECO:0000313" key="1">
    <source>
        <dbReference type="EMBL" id="KAI0058546.1"/>
    </source>
</evidence>
<organism evidence="1 2">
    <name type="scientific">Artomyces pyxidatus</name>
    <dbReference type="NCBI Taxonomy" id="48021"/>
    <lineage>
        <taxon>Eukaryota</taxon>
        <taxon>Fungi</taxon>
        <taxon>Dikarya</taxon>
        <taxon>Basidiomycota</taxon>
        <taxon>Agaricomycotina</taxon>
        <taxon>Agaricomycetes</taxon>
        <taxon>Russulales</taxon>
        <taxon>Auriscalpiaceae</taxon>
        <taxon>Artomyces</taxon>
    </lineage>
</organism>
<sequence length="180" mass="20324">MKGDDHWTVPPEQTSRMLLPLTWQPPVTPGTYRAQMGIKNFEDQDVADCADRAAVYSMMKRPEDIARWAIEVYYAALGKEQARLAALKFYQPPDFAPPVLYYGYPITPAQRLALQPWLALVSNLLTVRRIESRNGPTDALVLYSNVDGFFNDRDEKAAISVLQHQLGVDDLPAWYPAADP</sequence>
<keyword evidence="2" id="KW-1185">Reference proteome</keyword>
<protein>
    <submittedName>
        <fullName evidence="1">Uncharacterized protein</fullName>
    </submittedName>
</protein>
<accession>A0ACB8SRZ1</accession>
<comment type="caution">
    <text evidence="1">The sequence shown here is derived from an EMBL/GenBank/DDBJ whole genome shotgun (WGS) entry which is preliminary data.</text>
</comment>
<reference evidence="1" key="2">
    <citation type="journal article" date="2022" name="New Phytol.">
        <title>Evolutionary transition to the ectomycorrhizal habit in the genomes of a hyperdiverse lineage of mushroom-forming fungi.</title>
        <authorList>
            <person name="Looney B."/>
            <person name="Miyauchi S."/>
            <person name="Morin E."/>
            <person name="Drula E."/>
            <person name="Courty P.E."/>
            <person name="Kohler A."/>
            <person name="Kuo A."/>
            <person name="LaButti K."/>
            <person name="Pangilinan J."/>
            <person name="Lipzen A."/>
            <person name="Riley R."/>
            <person name="Andreopoulos W."/>
            <person name="He G."/>
            <person name="Johnson J."/>
            <person name="Nolan M."/>
            <person name="Tritt A."/>
            <person name="Barry K.W."/>
            <person name="Grigoriev I.V."/>
            <person name="Nagy L.G."/>
            <person name="Hibbett D."/>
            <person name="Henrissat B."/>
            <person name="Matheny P.B."/>
            <person name="Labbe J."/>
            <person name="Martin F.M."/>
        </authorList>
    </citation>
    <scope>NUCLEOTIDE SEQUENCE</scope>
    <source>
        <strain evidence="1">HHB10654</strain>
    </source>
</reference>
<dbReference type="Proteomes" id="UP000814140">
    <property type="component" value="Unassembled WGS sequence"/>
</dbReference>
<name>A0ACB8SRZ1_9AGAM</name>
<proteinExistence type="predicted"/>